<dbReference type="RefSeq" id="WP_229658512.1">
    <property type="nucleotide sequence ID" value="NZ_BMKL01000001.1"/>
</dbReference>
<evidence type="ECO:0000256" key="1">
    <source>
        <dbReference type="SAM" id="MobiDB-lite"/>
    </source>
</evidence>
<dbReference type="Proteomes" id="UP000619041">
    <property type="component" value="Unassembled WGS sequence"/>
</dbReference>
<keyword evidence="3" id="KW-1185">Reference proteome</keyword>
<gene>
    <name evidence="2" type="ORF">GCM10011515_16120</name>
</gene>
<proteinExistence type="predicted"/>
<protein>
    <recommendedName>
        <fullName evidence="4">DUF3618 domain-containing protein</fullName>
    </recommendedName>
</protein>
<accession>A0ABQ1S9U0</accession>
<feature type="region of interest" description="Disordered" evidence="1">
    <location>
        <begin position="1"/>
        <end position="27"/>
    </location>
</feature>
<feature type="compositionally biased region" description="Basic residues" evidence="1">
    <location>
        <begin position="1"/>
        <end position="10"/>
    </location>
</feature>
<evidence type="ECO:0008006" key="4">
    <source>
        <dbReference type="Google" id="ProtNLM"/>
    </source>
</evidence>
<feature type="region of interest" description="Disordered" evidence="1">
    <location>
        <begin position="127"/>
        <end position="146"/>
    </location>
</feature>
<name>A0ABQ1S9U0_9SPHN</name>
<reference evidence="3" key="1">
    <citation type="journal article" date="2019" name="Int. J. Syst. Evol. Microbiol.">
        <title>The Global Catalogue of Microorganisms (GCM) 10K type strain sequencing project: providing services to taxonomists for standard genome sequencing and annotation.</title>
        <authorList>
            <consortium name="The Broad Institute Genomics Platform"/>
            <consortium name="The Broad Institute Genome Sequencing Center for Infectious Disease"/>
            <person name="Wu L."/>
            <person name="Ma J."/>
        </authorList>
    </citation>
    <scope>NUCLEOTIDE SEQUENCE [LARGE SCALE GENOMIC DNA]</scope>
    <source>
        <strain evidence="3">CGMCC 1.15959</strain>
    </source>
</reference>
<evidence type="ECO:0000313" key="3">
    <source>
        <dbReference type="Proteomes" id="UP000619041"/>
    </source>
</evidence>
<feature type="compositionally biased region" description="Basic and acidic residues" evidence="1">
    <location>
        <begin position="133"/>
        <end position="146"/>
    </location>
</feature>
<organism evidence="2 3">
    <name type="scientific">Tsuneonella deserti</name>
    <dbReference type="NCBI Taxonomy" id="2035528"/>
    <lineage>
        <taxon>Bacteria</taxon>
        <taxon>Pseudomonadati</taxon>
        <taxon>Pseudomonadota</taxon>
        <taxon>Alphaproteobacteria</taxon>
        <taxon>Sphingomonadales</taxon>
        <taxon>Erythrobacteraceae</taxon>
        <taxon>Tsuneonella</taxon>
    </lineage>
</organism>
<dbReference type="EMBL" id="BMKL01000001">
    <property type="protein sequence ID" value="GGD97109.1"/>
    <property type="molecule type" value="Genomic_DNA"/>
</dbReference>
<evidence type="ECO:0000313" key="2">
    <source>
        <dbReference type="EMBL" id="GGD97109.1"/>
    </source>
</evidence>
<comment type="caution">
    <text evidence="2">The sequence shown here is derived from an EMBL/GenBank/DDBJ whole genome shotgun (WGS) entry which is preliminary data.</text>
</comment>
<sequence>MVRKSARKSTAKAPEASGSVTDAGGKAIATATGESDKVFGPSPNPATNLIIQDVAMRASGRLMRHTVEKGLLRGRYGGHGAKAIVENRSIAQTVVTGLLARYATRSIPGAVLIGGGLVVKTLYDRSRSKREARRSGDRTIAKMAKD</sequence>